<dbReference type="KEGG" id="foc:113212993"/>
<keyword evidence="8 12" id="KW-1133">Transmembrane helix</keyword>
<comment type="subcellular location">
    <subcellularLocation>
        <location evidence="1">Mitochondrion inner membrane</location>
        <topology evidence="1">Single-pass membrane protein</topology>
        <orientation evidence="1">Matrix side</orientation>
    </subcellularLocation>
</comment>
<proteinExistence type="inferred from homology"/>
<evidence type="ECO:0000256" key="10">
    <source>
        <dbReference type="ARBA" id="ARBA00023136"/>
    </source>
</evidence>
<dbReference type="RefSeq" id="XP_026287676.1">
    <property type="nucleotide sequence ID" value="XM_026431891.2"/>
</dbReference>
<dbReference type="GeneID" id="113212993"/>
<dbReference type="Pfam" id="PF06374">
    <property type="entry name" value="NDUF_C2"/>
    <property type="match status" value="1"/>
</dbReference>
<evidence type="ECO:0000313" key="13">
    <source>
        <dbReference type="Proteomes" id="UP000504606"/>
    </source>
</evidence>
<evidence type="ECO:0000256" key="5">
    <source>
        <dbReference type="ARBA" id="ARBA00022692"/>
    </source>
</evidence>
<evidence type="ECO:0000256" key="7">
    <source>
        <dbReference type="ARBA" id="ARBA00022982"/>
    </source>
</evidence>
<keyword evidence="7 11" id="KW-0249">Electron transport</keyword>
<evidence type="ECO:0000256" key="12">
    <source>
        <dbReference type="SAM" id="Phobius"/>
    </source>
</evidence>
<accession>A0A6J1TAB6</accession>
<keyword evidence="3 11" id="KW-0813">Transport</keyword>
<dbReference type="PANTHER" id="PTHR13099">
    <property type="entry name" value="NADH-UBIQUINONE OXIDOREDUCTASE SUBUNIT B14.5B"/>
    <property type="match status" value="1"/>
</dbReference>
<dbReference type="GO" id="GO:0006120">
    <property type="term" value="P:mitochondrial electron transport, NADH to ubiquinone"/>
    <property type="evidence" value="ECO:0007669"/>
    <property type="project" value="InterPro"/>
</dbReference>
<dbReference type="InterPro" id="IPR009423">
    <property type="entry name" value="NDUC2"/>
</dbReference>
<dbReference type="PANTHER" id="PTHR13099:SF0">
    <property type="entry name" value="NADH DEHYDROGENASE [UBIQUINONE] 1 SUBUNIT C2-RELATED"/>
    <property type="match status" value="1"/>
</dbReference>
<evidence type="ECO:0000256" key="8">
    <source>
        <dbReference type="ARBA" id="ARBA00022989"/>
    </source>
</evidence>
<feature type="transmembrane region" description="Helical" evidence="12">
    <location>
        <begin position="31"/>
        <end position="49"/>
    </location>
</feature>
<keyword evidence="9 11" id="KW-0496">Mitochondrion</keyword>
<evidence type="ECO:0000256" key="3">
    <source>
        <dbReference type="ARBA" id="ARBA00022448"/>
    </source>
</evidence>
<evidence type="ECO:0000256" key="4">
    <source>
        <dbReference type="ARBA" id="ARBA00022660"/>
    </source>
</evidence>
<dbReference type="AlphaFoldDB" id="A0A6J1TAB6"/>
<evidence type="ECO:0000313" key="14">
    <source>
        <dbReference type="RefSeq" id="XP_026287676.1"/>
    </source>
</evidence>
<dbReference type="PIRSF" id="PIRSF017834">
    <property type="entry name" value="NADH-UbQ_OxRdtase_b14.5b"/>
    <property type="match status" value="1"/>
</dbReference>
<evidence type="ECO:0000256" key="2">
    <source>
        <dbReference type="ARBA" id="ARBA00008674"/>
    </source>
</evidence>
<dbReference type="OrthoDB" id="6329847at2759"/>
<name>A0A6J1TAB6_FRAOC</name>
<reference evidence="14" key="1">
    <citation type="submission" date="2025-08" db="UniProtKB">
        <authorList>
            <consortium name="RefSeq"/>
        </authorList>
    </citation>
    <scope>IDENTIFICATION</scope>
    <source>
        <tissue evidence="14">Whole organism</tissue>
    </source>
</reference>
<comment type="similarity">
    <text evidence="2 11">Belongs to the complex I NDUFC2 subunit family.</text>
</comment>
<keyword evidence="10 11" id="KW-0472">Membrane</keyword>
<protein>
    <recommendedName>
        <fullName evidence="11">NADH dehydrogenase [ubiquinone] 1 subunit C2</fullName>
    </recommendedName>
</protein>
<feature type="transmembrane region" description="Helical" evidence="12">
    <location>
        <begin position="55"/>
        <end position="76"/>
    </location>
</feature>
<dbReference type="GO" id="GO:0005743">
    <property type="term" value="C:mitochondrial inner membrane"/>
    <property type="evidence" value="ECO:0007669"/>
    <property type="project" value="UniProtKB-SubCell"/>
</dbReference>
<evidence type="ECO:0000256" key="11">
    <source>
        <dbReference type="PIRNR" id="PIRNR017834"/>
    </source>
</evidence>
<gene>
    <name evidence="14" type="primary">LOC113212993</name>
</gene>
<evidence type="ECO:0000256" key="6">
    <source>
        <dbReference type="ARBA" id="ARBA00022792"/>
    </source>
</evidence>
<comment type="function">
    <text evidence="11">Accessory subunit of the mitochondrial membrane respiratory chain NADH dehydrogenase (Complex I), that is believed not to be involved in catalysis. Complex I functions in the transfer of electrons from NADH to the respiratory chain. The immediate electron acceptor for the enzyme is believed to be ubiquinone.</text>
</comment>
<organism evidence="13 14">
    <name type="scientific">Frankliniella occidentalis</name>
    <name type="common">Western flower thrips</name>
    <name type="synonym">Euthrips occidentalis</name>
    <dbReference type="NCBI Taxonomy" id="133901"/>
    <lineage>
        <taxon>Eukaryota</taxon>
        <taxon>Metazoa</taxon>
        <taxon>Ecdysozoa</taxon>
        <taxon>Arthropoda</taxon>
        <taxon>Hexapoda</taxon>
        <taxon>Insecta</taxon>
        <taxon>Pterygota</taxon>
        <taxon>Neoptera</taxon>
        <taxon>Paraneoptera</taxon>
        <taxon>Thysanoptera</taxon>
        <taxon>Terebrantia</taxon>
        <taxon>Thripoidea</taxon>
        <taxon>Thripidae</taxon>
        <taxon>Frankliniella</taxon>
    </lineage>
</organism>
<evidence type="ECO:0000256" key="9">
    <source>
        <dbReference type="ARBA" id="ARBA00023128"/>
    </source>
</evidence>
<dbReference type="CTD" id="33528"/>
<keyword evidence="6 11" id="KW-0999">Mitochondrion inner membrane</keyword>
<keyword evidence="13" id="KW-1185">Reference proteome</keyword>
<keyword evidence="4 11" id="KW-0679">Respiratory chain</keyword>
<keyword evidence="5 12" id="KW-0812">Transmembrane</keyword>
<sequence>MTYVQYPIKSDLDRLSYDEYREKTSLFSETWLPASLGFAAFFTFAANNVAMRKPYYTGIQKLLFYIPVGVFAGIYFRDRQREKSRQKWAAHKHYIELHPEDFPPYPRPVKVGETLEAWLPFRTGW</sequence>
<evidence type="ECO:0000256" key="1">
    <source>
        <dbReference type="ARBA" id="ARBA00004298"/>
    </source>
</evidence>
<dbReference type="Proteomes" id="UP000504606">
    <property type="component" value="Unplaced"/>
</dbReference>